<keyword evidence="8" id="KW-0378">Hydrolase</keyword>
<feature type="signal peptide" evidence="17">
    <location>
        <begin position="1"/>
        <end position="27"/>
    </location>
</feature>
<evidence type="ECO:0000256" key="16">
    <source>
        <dbReference type="SAM" id="MobiDB-lite"/>
    </source>
</evidence>
<gene>
    <name evidence="19" type="ORF">ENS29_13805</name>
</gene>
<dbReference type="GO" id="GO:0009252">
    <property type="term" value="P:peptidoglycan biosynthetic process"/>
    <property type="evidence" value="ECO:0007669"/>
    <property type="project" value="UniProtKB-UniPathway"/>
</dbReference>
<evidence type="ECO:0000256" key="15">
    <source>
        <dbReference type="RuleBase" id="RU004016"/>
    </source>
</evidence>
<keyword evidence="7 17" id="KW-0732">Signal</keyword>
<feature type="domain" description="Peptidase S11 D-Ala-D-Ala carboxypeptidase A C-terminal" evidence="18">
    <location>
        <begin position="327"/>
        <end position="418"/>
    </location>
</feature>
<evidence type="ECO:0000256" key="12">
    <source>
        <dbReference type="ARBA" id="ARBA00034000"/>
    </source>
</evidence>
<dbReference type="Pfam" id="PF07943">
    <property type="entry name" value="PBP5_C"/>
    <property type="match status" value="1"/>
</dbReference>
<dbReference type="InterPro" id="IPR015956">
    <property type="entry name" value="Peniciliin-bd_prot_C_sf"/>
</dbReference>
<dbReference type="SUPFAM" id="SSF69189">
    <property type="entry name" value="Penicillin-binding protein associated domain"/>
    <property type="match status" value="1"/>
</dbReference>
<dbReference type="Pfam" id="PF00768">
    <property type="entry name" value="Peptidase_S11"/>
    <property type="match status" value="1"/>
</dbReference>
<keyword evidence="9" id="KW-0133">Cell shape</keyword>
<dbReference type="AlphaFoldDB" id="A0A7C4RTV9"/>
<protein>
    <recommendedName>
        <fullName evidence="4">serine-type D-Ala-D-Ala carboxypeptidase</fullName>
        <ecNumber evidence="4">3.4.16.4</ecNumber>
    </recommendedName>
</protein>
<evidence type="ECO:0000256" key="4">
    <source>
        <dbReference type="ARBA" id="ARBA00012448"/>
    </source>
</evidence>
<evidence type="ECO:0000313" key="19">
    <source>
        <dbReference type="EMBL" id="HGU33903.1"/>
    </source>
</evidence>
<dbReference type="InterPro" id="IPR018044">
    <property type="entry name" value="Peptidase_S11"/>
</dbReference>
<dbReference type="PANTHER" id="PTHR21581">
    <property type="entry name" value="D-ALANYL-D-ALANINE CARBOXYPEPTIDASE"/>
    <property type="match status" value="1"/>
</dbReference>
<feature type="region of interest" description="Disordered" evidence="16">
    <location>
        <begin position="34"/>
        <end position="79"/>
    </location>
</feature>
<evidence type="ECO:0000256" key="13">
    <source>
        <dbReference type="PIRSR" id="PIRSR618044-1"/>
    </source>
</evidence>
<reference evidence="19" key="1">
    <citation type="journal article" date="2020" name="mSystems">
        <title>Genome- and Community-Level Interaction Insights into Carbon Utilization and Element Cycling Functions of Hydrothermarchaeota in Hydrothermal Sediment.</title>
        <authorList>
            <person name="Zhou Z."/>
            <person name="Liu Y."/>
            <person name="Xu W."/>
            <person name="Pan J."/>
            <person name="Luo Z.H."/>
            <person name="Li M."/>
        </authorList>
    </citation>
    <scope>NUCLEOTIDE SEQUENCE [LARGE SCALE GENOMIC DNA]</scope>
    <source>
        <strain evidence="19">SpSt-477</strain>
    </source>
</reference>
<dbReference type="EC" id="3.4.16.4" evidence="4"/>
<dbReference type="PANTHER" id="PTHR21581:SF6">
    <property type="entry name" value="TRAFFICKING PROTEIN PARTICLE COMPLEX SUBUNIT 12"/>
    <property type="match status" value="1"/>
</dbReference>
<keyword evidence="11" id="KW-0961">Cell wall biogenesis/degradation</keyword>
<evidence type="ECO:0000256" key="9">
    <source>
        <dbReference type="ARBA" id="ARBA00022960"/>
    </source>
</evidence>
<evidence type="ECO:0000256" key="14">
    <source>
        <dbReference type="PIRSR" id="PIRSR618044-2"/>
    </source>
</evidence>
<dbReference type="InterPro" id="IPR037167">
    <property type="entry name" value="Peptidase_S11_C_sf"/>
</dbReference>
<dbReference type="PRINTS" id="PR00725">
    <property type="entry name" value="DADACBPTASE1"/>
</dbReference>
<feature type="active site" evidence="13">
    <location>
        <position position="170"/>
    </location>
</feature>
<feature type="chain" id="PRO_5028452865" description="serine-type D-Ala-D-Ala carboxypeptidase" evidence="17">
    <location>
        <begin position="28"/>
        <end position="427"/>
    </location>
</feature>
<dbReference type="Gene3D" id="2.60.410.10">
    <property type="entry name" value="D-Ala-D-Ala carboxypeptidase, C-terminal domain"/>
    <property type="match status" value="1"/>
</dbReference>
<feature type="compositionally biased region" description="Low complexity" evidence="16">
    <location>
        <begin position="44"/>
        <end position="73"/>
    </location>
</feature>
<evidence type="ECO:0000256" key="7">
    <source>
        <dbReference type="ARBA" id="ARBA00022729"/>
    </source>
</evidence>
<evidence type="ECO:0000256" key="3">
    <source>
        <dbReference type="ARBA" id="ARBA00007164"/>
    </source>
</evidence>
<keyword evidence="6" id="KW-0645">Protease</keyword>
<accession>A0A7C4RTV9</accession>
<evidence type="ECO:0000256" key="11">
    <source>
        <dbReference type="ARBA" id="ARBA00023316"/>
    </source>
</evidence>
<evidence type="ECO:0000256" key="2">
    <source>
        <dbReference type="ARBA" id="ARBA00004752"/>
    </source>
</evidence>
<sequence>MKRMIKRWFIGFAAVCVLGLWFNSVDAREPIHSTAKAKQAEKPAVSTKAASGKASTSNPKKTPAAAEKPPLTTQKSEESQQPYKAFIVVEAETGMVVEGENIHQPCPPASITKLMLAAIVLDKLQSGQIHLDDPVTTSAEAASMGGSQVYLKPGEVFPLEEMMKAVMVASANDAAFAVAEFVAGSRSECVQLMNEKAQQLGMKDSEFSSPHGLPPAPGQKPDISSPYDLALLARELVKHPLLLSWTSLQTEPFRNGSLIMRNHNNLMKRFIGMDGLKTGFYREAGYSIVATAMKGDLRFIAVVMGSPAAKTRDGIVEAKLNRAFSLYDRIRLVRKGEVIDKEVLLPDGVQPGIKPIAASDFSYTVLREKRKLLTKSVELPEQVSGSVQQGQRLGQMVIRFNNEEVGRIDLIAPSAVAKKGFFKRLFD</sequence>
<dbReference type="InterPro" id="IPR012338">
    <property type="entry name" value="Beta-lactam/transpept-like"/>
</dbReference>
<feature type="binding site" evidence="14">
    <location>
        <position position="277"/>
    </location>
    <ligand>
        <name>substrate</name>
    </ligand>
</feature>
<dbReference type="GO" id="GO:0006508">
    <property type="term" value="P:proteolysis"/>
    <property type="evidence" value="ECO:0007669"/>
    <property type="project" value="UniProtKB-KW"/>
</dbReference>
<comment type="function">
    <text evidence="1">Removes C-terminal D-alanyl residues from sugar-peptide cell wall precursors.</text>
</comment>
<dbReference type="EMBL" id="DSUH01000319">
    <property type="protein sequence ID" value="HGU33903.1"/>
    <property type="molecule type" value="Genomic_DNA"/>
</dbReference>
<dbReference type="SMART" id="SM00936">
    <property type="entry name" value="PBP5_C"/>
    <property type="match status" value="1"/>
</dbReference>
<dbReference type="GO" id="GO:0071555">
    <property type="term" value="P:cell wall organization"/>
    <property type="evidence" value="ECO:0007669"/>
    <property type="project" value="UniProtKB-KW"/>
</dbReference>
<dbReference type="Gene3D" id="3.40.710.10">
    <property type="entry name" value="DD-peptidase/beta-lactamase superfamily"/>
    <property type="match status" value="1"/>
</dbReference>
<dbReference type="SUPFAM" id="SSF56601">
    <property type="entry name" value="beta-lactamase/transpeptidase-like"/>
    <property type="match status" value="1"/>
</dbReference>
<evidence type="ECO:0000256" key="1">
    <source>
        <dbReference type="ARBA" id="ARBA00003217"/>
    </source>
</evidence>
<feature type="active site" description="Acyl-ester intermediate" evidence="13">
    <location>
        <position position="110"/>
    </location>
</feature>
<evidence type="ECO:0000256" key="6">
    <source>
        <dbReference type="ARBA" id="ARBA00022670"/>
    </source>
</evidence>
<comment type="catalytic activity">
    <reaction evidence="12">
        <text>Preferential cleavage: (Ac)2-L-Lys-D-Ala-|-D-Ala. Also transpeptidation of peptidyl-alanyl moieties that are N-acyl substituents of D-alanine.</text>
        <dbReference type="EC" id="3.4.16.4"/>
    </reaction>
</comment>
<proteinExistence type="inferred from homology"/>
<comment type="similarity">
    <text evidence="3 15">Belongs to the peptidase S11 family.</text>
</comment>
<comment type="caution">
    <text evidence="19">The sequence shown here is derived from an EMBL/GenBank/DDBJ whole genome shotgun (WGS) entry which is preliminary data.</text>
</comment>
<dbReference type="InterPro" id="IPR001967">
    <property type="entry name" value="Peptidase_S11_N"/>
</dbReference>
<dbReference type="GO" id="GO:0008360">
    <property type="term" value="P:regulation of cell shape"/>
    <property type="evidence" value="ECO:0007669"/>
    <property type="project" value="UniProtKB-KW"/>
</dbReference>
<dbReference type="InterPro" id="IPR012907">
    <property type="entry name" value="Peptidase_S11_C"/>
</dbReference>
<evidence type="ECO:0000256" key="8">
    <source>
        <dbReference type="ARBA" id="ARBA00022801"/>
    </source>
</evidence>
<dbReference type="GO" id="GO:0009002">
    <property type="term" value="F:serine-type D-Ala-D-Ala carboxypeptidase activity"/>
    <property type="evidence" value="ECO:0007669"/>
    <property type="project" value="UniProtKB-EC"/>
</dbReference>
<keyword evidence="5 19" id="KW-0121">Carboxypeptidase</keyword>
<evidence type="ECO:0000256" key="5">
    <source>
        <dbReference type="ARBA" id="ARBA00022645"/>
    </source>
</evidence>
<evidence type="ECO:0000256" key="17">
    <source>
        <dbReference type="SAM" id="SignalP"/>
    </source>
</evidence>
<name>A0A7C4RTV9_9BACT</name>
<evidence type="ECO:0000259" key="18">
    <source>
        <dbReference type="SMART" id="SM00936"/>
    </source>
</evidence>
<comment type="pathway">
    <text evidence="2">Cell wall biogenesis; peptidoglycan biosynthesis.</text>
</comment>
<keyword evidence="10" id="KW-0573">Peptidoglycan synthesis</keyword>
<feature type="active site" description="Proton acceptor" evidence="13">
    <location>
        <position position="113"/>
    </location>
</feature>
<dbReference type="UniPathway" id="UPA00219"/>
<evidence type="ECO:0000256" key="10">
    <source>
        <dbReference type="ARBA" id="ARBA00022984"/>
    </source>
</evidence>
<organism evidence="19">
    <name type="scientific">Desulfatirhabdium butyrativorans</name>
    <dbReference type="NCBI Taxonomy" id="340467"/>
    <lineage>
        <taxon>Bacteria</taxon>
        <taxon>Pseudomonadati</taxon>
        <taxon>Thermodesulfobacteriota</taxon>
        <taxon>Desulfobacteria</taxon>
        <taxon>Desulfobacterales</taxon>
        <taxon>Desulfatirhabdiaceae</taxon>
        <taxon>Desulfatirhabdium</taxon>
    </lineage>
</organism>